<dbReference type="RefSeq" id="WP_063359739.1">
    <property type="nucleotide sequence ID" value="NZ_AQHB01000028.1"/>
</dbReference>
<dbReference type="PATRIC" id="fig|1365250.3.peg.4059"/>
<organism evidence="2 3">
    <name type="scientific">Pseudoalteromonas luteoviolacea DSM 6061</name>
    <dbReference type="NCBI Taxonomy" id="1365250"/>
    <lineage>
        <taxon>Bacteria</taxon>
        <taxon>Pseudomonadati</taxon>
        <taxon>Pseudomonadota</taxon>
        <taxon>Gammaproteobacteria</taxon>
        <taxon>Alteromonadales</taxon>
        <taxon>Pseudoalteromonadaceae</taxon>
        <taxon>Pseudoalteromonas</taxon>
    </lineage>
</organism>
<dbReference type="SUPFAM" id="SSF47616">
    <property type="entry name" value="GST C-terminal domain-like"/>
    <property type="match status" value="1"/>
</dbReference>
<dbReference type="Gene3D" id="1.20.1050.10">
    <property type="match status" value="1"/>
</dbReference>
<dbReference type="GO" id="GO:0004364">
    <property type="term" value="F:glutathione transferase activity"/>
    <property type="evidence" value="ECO:0007669"/>
    <property type="project" value="TreeGrafter"/>
</dbReference>
<comment type="caution">
    <text evidence="2">The sequence shown here is derived from an EMBL/GenBank/DDBJ whole genome shotgun (WGS) entry which is preliminary data.</text>
</comment>
<dbReference type="PANTHER" id="PTHR42673">
    <property type="entry name" value="MALEYLACETOACETATE ISOMERASE"/>
    <property type="match status" value="1"/>
</dbReference>
<dbReference type="InterPro" id="IPR040079">
    <property type="entry name" value="Glutathione_S-Trfase"/>
</dbReference>
<accession>A0A166VFS0</accession>
<dbReference type="CDD" id="cd03194">
    <property type="entry name" value="GST_C_3"/>
    <property type="match status" value="1"/>
</dbReference>
<evidence type="ECO:0000313" key="3">
    <source>
        <dbReference type="Proteomes" id="UP000076643"/>
    </source>
</evidence>
<dbReference type="PROSITE" id="PS50404">
    <property type="entry name" value="GST_NTER"/>
    <property type="match status" value="1"/>
</dbReference>
<dbReference type="GO" id="GO:0006559">
    <property type="term" value="P:L-phenylalanine catabolic process"/>
    <property type="evidence" value="ECO:0007669"/>
    <property type="project" value="TreeGrafter"/>
</dbReference>
<dbReference type="SFLD" id="SFLDS00019">
    <property type="entry name" value="Glutathione_Transferase_(cytos"/>
    <property type="match status" value="1"/>
</dbReference>
<dbReference type="GO" id="GO:0006749">
    <property type="term" value="P:glutathione metabolic process"/>
    <property type="evidence" value="ECO:0007669"/>
    <property type="project" value="TreeGrafter"/>
</dbReference>
<dbReference type="InterPro" id="IPR036249">
    <property type="entry name" value="Thioredoxin-like_sf"/>
</dbReference>
<feature type="domain" description="GST N-terminal" evidence="1">
    <location>
        <begin position="1"/>
        <end position="81"/>
    </location>
</feature>
<dbReference type="Gene3D" id="3.40.30.10">
    <property type="entry name" value="Glutaredoxin"/>
    <property type="match status" value="1"/>
</dbReference>
<proteinExistence type="predicted"/>
<dbReference type="EMBL" id="AUYB01000128">
    <property type="protein sequence ID" value="KZN32678.1"/>
    <property type="molecule type" value="Genomic_DNA"/>
</dbReference>
<dbReference type="InterPro" id="IPR036282">
    <property type="entry name" value="Glutathione-S-Trfase_C_sf"/>
</dbReference>
<dbReference type="Pfam" id="PF13409">
    <property type="entry name" value="GST_N_2"/>
    <property type="match status" value="1"/>
</dbReference>
<reference evidence="2 3" key="1">
    <citation type="submission" date="2013-07" db="EMBL/GenBank/DDBJ databases">
        <title>Comparative Genomic and Metabolomic Analysis of Twelve Strains of Pseudoalteromonas luteoviolacea.</title>
        <authorList>
            <person name="Vynne N.G."/>
            <person name="Mansson M."/>
            <person name="Gram L."/>
        </authorList>
    </citation>
    <scope>NUCLEOTIDE SEQUENCE [LARGE SCALE GENOMIC DNA]</scope>
    <source>
        <strain evidence="2 3">DSM 6061</strain>
    </source>
</reference>
<dbReference type="GO" id="GO:0016034">
    <property type="term" value="F:maleylacetoacetate isomerase activity"/>
    <property type="evidence" value="ECO:0007669"/>
    <property type="project" value="TreeGrafter"/>
</dbReference>
<evidence type="ECO:0000313" key="2">
    <source>
        <dbReference type="EMBL" id="KZN32678.1"/>
    </source>
</evidence>
<dbReference type="AlphaFoldDB" id="A0A166VFS0"/>
<name>A0A166VFS0_9GAMM</name>
<dbReference type="InterPro" id="IPR004045">
    <property type="entry name" value="Glutathione_S-Trfase_N"/>
</dbReference>
<keyword evidence="3" id="KW-1185">Reference proteome</keyword>
<sequence length="217" mass="24423">MELYIGNKNYSSWSLRPWLLTDKYGLKLKEVRLDLGSEAFSKQVSVVSPTCKVPTLVDGELVVWESLSICEYINEAYLSGAAWPKSTGLRAQARALSAEMHSGFNALRAAMPMNVKAKRHIVISETVEKDIRRIEQIFAEQYRKHCKSGGWLFGEWSIADAMFAPVLLRFQTYNVNLNEEASEYVNHGLSCPSLQKWCAMAELEQEIVTGNEVGKPA</sequence>
<dbReference type="Proteomes" id="UP000076643">
    <property type="component" value="Unassembled WGS sequence"/>
</dbReference>
<evidence type="ECO:0000259" key="1">
    <source>
        <dbReference type="PROSITE" id="PS50404"/>
    </source>
</evidence>
<dbReference type="Pfam" id="PF13410">
    <property type="entry name" value="GST_C_2"/>
    <property type="match status" value="1"/>
</dbReference>
<dbReference type="CDD" id="cd03043">
    <property type="entry name" value="GST_N_1"/>
    <property type="match status" value="1"/>
</dbReference>
<protein>
    <recommendedName>
        <fullName evidence="1">GST N-terminal domain-containing protein</fullName>
    </recommendedName>
</protein>
<gene>
    <name evidence="2" type="ORF">N475_21155</name>
</gene>
<dbReference type="SUPFAM" id="SSF52833">
    <property type="entry name" value="Thioredoxin-like"/>
    <property type="match status" value="1"/>
</dbReference>
<dbReference type="PANTHER" id="PTHR42673:SF4">
    <property type="entry name" value="MALEYLACETOACETATE ISOMERASE"/>
    <property type="match status" value="1"/>
</dbReference>